<sequence>MIDSDALSPHKLTSDYKELSCKTVTDIVTTSDGVQCFSSKAEVPILNVTQLPFESGTYPTAQITNLKALQPRAPCYSVAVTGSVP</sequence>
<dbReference type="KEGG" id="nai:NECAME_11694"/>
<protein>
    <submittedName>
        <fullName evidence="1">Uncharacterized protein</fullName>
    </submittedName>
</protein>
<dbReference type="EMBL" id="KI660229">
    <property type="protein sequence ID" value="ETN76413.1"/>
    <property type="molecule type" value="Genomic_DNA"/>
</dbReference>
<evidence type="ECO:0000313" key="1">
    <source>
        <dbReference type="EMBL" id="ETN76413.1"/>
    </source>
</evidence>
<organism evidence="1 2">
    <name type="scientific">Necator americanus</name>
    <name type="common">Human hookworm</name>
    <dbReference type="NCBI Taxonomy" id="51031"/>
    <lineage>
        <taxon>Eukaryota</taxon>
        <taxon>Metazoa</taxon>
        <taxon>Ecdysozoa</taxon>
        <taxon>Nematoda</taxon>
        <taxon>Chromadorea</taxon>
        <taxon>Rhabditida</taxon>
        <taxon>Rhabditina</taxon>
        <taxon>Rhabditomorpha</taxon>
        <taxon>Strongyloidea</taxon>
        <taxon>Ancylostomatidae</taxon>
        <taxon>Bunostominae</taxon>
        <taxon>Necator</taxon>
    </lineage>
</organism>
<dbReference type="AlphaFoldDB" id="W2T3E1"/>
<proteinExistence type="predicted"/>
<name>W2T3E1_NECAM</name>
<gene>
    <name evidence="1" type="ORF">NECAME_11694</name>
</gene>
<evidence type="ECO:0000313" key="2">
    <source>
        <dbReference type="Proteomes" id="UP000053676"/>
    </source>
</evidence>
<reference evidence="2" key="1">
    <citation type="journal article" date="2014" name="Nat. Genet.">
        <title>Genome of the human hookworm Necator americanus.</title>
        <authorList>
            <person name="Tang Y.T."/>
            <person name="Gao X."/>
            <person name="Rosa B.A."/>
            <person name="Abubucker S."/>
            <person name="Hallsworth-Pepin K."/>
            <person name="Martin J."/>
            <person name="Tyagi R."/>
            <person name="Heizer E."/>
            <person name="Zhang X."/>
            <person name="Bhonagiri-Palsikar V."/>
            <person name="Minx P."/>
            <person name="Warren W.C."/>
            <person name="Wang Q."/>
            <person name="Zhan B."/>
            <person name="Hotez P.J."/>
            <person name="Sternberg P.W."/>
            <person name="Dougall A."/>
            <person name="Gaze S.T."/>
            <person name="Mulvenna J."/>
            <person name="Sotillo J."/>
            <person name="Ranganathan S."/>
            <person name="Rabelo E.M."/>
            <person name="Wilson R.K."/>
            <person name="Felgner P.L."/>
            <person name="Bethony J."/>
            <person name="Hawdon J.M."/>
            <person name="Gasser R.B."/>
            <person name="Loukas A."/>
            <person name="Mitreva M."/>
        </authorList>
    </citation>
    <scope>NUCLEOTIDE SEQUENCE [LARGE SCALE GENOMIC DNA]</scope>
</reference>
<keyword evidence="2" id="KW-1185">Reference proteome</keyword>
<accession>W2T3E1</accession>
<dbReference type="Proteomes" id="UP000053676">
    <property type="component" value="Unassembled WGS sequence"/>
</dbReference>